<name>A0A1M4PQ99_9FIRM</name>
<keyword evidence="4" id="KW-0378">Hydrolase</keyword>
<dbReference type="PANTHER" id="PTHR30480">
    <property type="entry name" value="BETA-HEXOSAMINIDASE-RELATED"/>
    <property type="match status" value="1"/>
</dbReference>
<comment type="similarity">
    <text evidence="2">Belongs to the glycosyl hydrolase 3 family.</text>
</comment>
<dbReference type="Gene3D" id="3.20.20.300">
    <property type="entry name" value="Glycoside hydrolase, family 3, N-terminal domain"/>
    <property type="match status" value="1"/>
</dbReference>
<dbReference type="InterPro" id="IPR050226">
    <property type="entry name" value="NagZ_Beta-hexosaminidase"/>
</dbReference>
<keyword evidence="5" id="KW-0326">Glycosidase</keyword>
<dbReference type="EC" id="3.2.1.52" evidence="3"/>
<dbReference type="InterPro" id="IPR019800">
    <property type="entry name" value="Glyco_hydro_3_AS"/>
</dbReference>
<dbReference type="Pfam" id="PF00933">
    <property type="entry name" value="Glyco_hydro_3"/>
    <property type="match status" value="1"/>
</dbReference>
<gene>
    <name evidence="7" type="ORF">CUESP1_2311</name>
</gene>
<evidence type="ECO:0000256" key="5">
    <source>
        <dbReference type="ARBA" id="ARBA00023295"/>
    </source>
</evidence>
<dbReference type="GO" id="GO:0004563">
    <property type="term" value="F:beta-N-acetylhexosaminidase activity"/>
    <property type="evidence" value="ECO:0007669"/>
    <property type="project" value="UniProtKB-EC"/>
</dbReference>
<dbReference type="GO" id="GO:0005975">
    <property type="term" value="P:carbohydrate metabolic process"/>
    <property type="evidence" value="ECO:0007669"/>
    <property type="project" value="InterPro"/>
</dbReference>
<organism evidence="7 8">
    <name type="scientific">[Clostridium] ultunense Esp</name>
    <dbReference type="NCBI Taxonomy" id="1288971"/>
    <lineage>
        <taxon>Bacteria</taxon>
        <taxon>Bacillati</taxon>
        <taxon>Bacillota</taxon>
        <taxon>Tissierellia</taxon>
        <taxon>Tissierellales</taxon>
        <taxon>Tepidimicrobiaceae</taxon>
        <taxon>Schnuerera</taxon>
    </lineage>
</organism>
<dbReference type="AlphaFoldDB" id="A0A1M4PQ99"/>
<accession>A0A1M4PQ99</accession>
<dbReference type="RefSeq" id="WP_025641746.1">
    <property type="nucleotide sequence ID" value="NZ_LT669839.1"/>
</dbReference>
<dbReference type="InterPro" id="IPR001764">
    <property type="entry name" value="Glyco_hydro_3_N"/>
</dbReference>
<keyword evidence="8" id="KW-1185">Reference proteome</keyword>
<evidence type="ECO:0000256" key="2">
    <source>
        <dbReference type="ARBA" id="ARBA00005336"/>
    </source>
</evidence>
<evidence type="ECO:0000313" key="8">
    <source>
        <dbReference type="Proteomes" id="UP000245423"/>
    </source>
</evidence>
<evidence type="ECO:0000256" key="3">
    <source>
        <dbReference type="ARBA" id="ARBA00012663"/>
    </source>
</evidence>
<evidence type="ECO:0000313" key="7">
    <source>
        <dbReference type="EMBL" id="SHD77665.1"/>
    </source>
</evidence>
<dbReference type="Proteomes" id="UP000245423">
    <property type="component" value="Chromosome 1"/>
</dbReference>
<reference evidence="7 8" key="1">
    <citation type="submission" date="2016-11" db="EMBL/GenBank/DDBJ databases">
        <authorList>
            <person name="Manzoor S."/>
        </authorList>
    </citation>
    <scope>NUCLEOTIDE SEQUENCE [LARGE SCALE GENOMIC DNA]</scope>
    <source>
        <strain evidence="7">Clostridium ultunense strain Esp</strain>
    </source>
</reference>
<evidence type="ECO:0000256" key="1">
    <source>
        <dbReference type="ARBA" id="ARBA00001231"/>
    </source>
</evidence>
<dbReference type="OrthoDB" id="9805821at2"/>
<dbReference type="SUPFAM" id="SSF51445">
    <property type="entry name" value="(Trans)glycosidases"/>
    <property type="match status" value="1"/>
</dbReference>
<comment type="catalytic activity">
    <reaction evidence="1">
        <text>Hydrolysis of terminal non-reducing N-acetyl-D-hexosamine residues in N-acetyl-beta-D-hexosaminides.</text>
        <dbReference type="EC" id="3.2.1.52"/>
    </reaction>
</comment>
<dbReference type="NCBIfam" id="NF003740">
    <property type="entry name" value="PRK05337.1"/>
    <property type="match status" value="1"/>
</dbReference>
<feature type="domain" description="Glycoside hydrolase family 3 N-terminal" evidence="6">
    <location>
        <begin position="64"/>
        <end position="386"/>
    </location>
</feature>
<dbReference type="PANTHER" id="PTHR30480:SF13">
    <property type="entry name" value="BETA-HEXOSAMINIDASE"/>
    <property type="match status" value="1"/>
</dbReference>
<dbReference type="PROSITE" id="PS00775">
    <property type="entry name" value="GLYCOSYL_HYDROL_F3"/>
    <property type="match status" value="1"/>
</dbReference>
<dbReference type="InterPro" id="IPR036962">
    <property type="entry name" value="Glyco_hydro_3_N_sf"/>
</dbReference>
<dbReference type="EMBL" id="LT669839">
    <property type="protein sequence ID" value="SHD77665.1"/>
    <property type="molecule type" value="Genomic_DNA"/>
</dbReference>
<proteinExistence type="inferred from homology"/>
<evidence type="ECO:0000259" key="6">
    <source>
        <dbReference type="Pfam" id="PF00933"/>
    </source>
</evidence>
<sequence>MNRKILIIILIGLILIIPGCRNAREENKYNYQHKDNAMKKERKIEPTEKLETKNNIQEKIDSMTLDEKIGQLMIVGINGYTIDDHTKEIIEKFHIGGFTLFKYNISEENQTLELLNSLKKANSTNPIPLFLSVDEEGGRVSRLPNSFLKLPAARKIGEINDRDISFEYGKIIGKRLKSLGFNMNFGPVLDINSNPKNPVIGDRAFGSTIETVIENGIQVMKGTRSENIIPVTKHFPGHGDTDMDSHIDLPVINKDIKELEELELAPFIEGIRQGVDGIMVGHILFPELDNKYPATLSKEILTKLLREKLSYKGVIISDDMTMGTIIKNYNIEEAAVKFLKAGGDLLLICHGYENQIKIINRIKEEVNNGTISEEELDEKIYRILQLKEKYKIEDNIIDKIEMNLLNSKTKELLNKISR</sequence>
<protein>
    <recommendedName>
        <fullName evidence="3">beta-N-acetylhexosaminidase</fullName>
        <ecNumber evidence="3">3.2.1.52</ecNumber>
    </recommendedName>
</protein>
<dbReference type="GO" id="GO:0009254">
    <property type="term" value="P:peptidoglycan turnover"/>
    <property type="evidence" value="ECO:0007669"/>
    <property type="project" value="TreeGrafter"/>
</dbReference>
<evidence type="ECO:0000256" key="4">
    <source>
        <dbReference type="ARBA" id="ARBA00022801"/>
    </source>
</evidence>
<dbReference type="InterPro" id="IPR017853">
    <property type="entry name" value="GH"/>
</dbReference>